<keyword evidence="2" id="KW-1185">Reference proteome</keyword>
<protein>
    <submittedName>
        <fullName evidence="1">Uncharacterized protein</fullName>
    </submittedName>
</protein>
<evidence type="ECO:0000313" key="1">
    <source>
        <dbReference type="EMBL" id="GCF94537.1"/>
    </source>
</evidence>
<proteinExistence type="predicted"/>
<organism evidence="1 2">
    <name type="scientific">Enterococcus florum</name>
    <dbReference type="NCBI Taxonomy" id="2480627"/>
    <lineage>
        <taxon>Bacteria</taxon>
        <taxon>Bacillati</taxon>
        <taxon>Bacillota</taxon>
        <taxon>Bacilli</taxon>
        <taxon>Lactobacillales</taxon>
        <taxon>Enterococcaceae</taxon>
        <taxon>Enterococcus</taxon>
    </lineage>
</organism>
<dbReference type="AlphaFoldDB" id="A0A4P5P914"/>
<gene>
    <name evidence="1" type="ORF">NRIC_24280</name>
</gene>
<name>A0A4P5P914_9ENTE</name>
<comment type="caution">
    <text evidence="1">The sequence shown here is derived from an EMBL/GenBank/DDBJ whole genome shotgun (WGS) entry which is preliminary data.</text>
</comment>
<accession>A0A4P5P914</accession>
<evidence type="ECO:0000313" key="2">
    <source>
        <dbReference type="Proteomes" id="UP000290567"/>
    </source>
</evidence>
<dbReference type="RefSeq" id="WP_175580072.1">
    <property type="nucleotide sequence ID" value="NZ_BJCC01000019.1"/>
</dbReference>
<dbReference type="Proteomes" id="UP000290567">
    <property type="component" value="Unassembled WGS sequence"/>
</dbReference>
<reference evidence="2" key="1">
    <citation type="submission" date="2019-02" db="EMBL/GenBank/DDBJ databases">
        <title>Draft genome sequence of Enterococcus sp. Gos25-1.</title>
        <authorList>
            <person name="Tanaka N."/>
            <person name="Shiwa Y."/>
            <person name="Fujita N."/>
        </authorList>
    </citation>
    <scope>NUCLEOTIDE SEQUENCE [LARGE SCALE GENOMIC DNA]</scope>
    <source>
        <strain evidence="2">Gos25-1</strain>
    </source>
</reference>
<sequence>MLDSQTAAHEFLYSLSPTEKDQLLNVLIGLDHSHMLNNNASFYSYRNIKKLFKSRRSEIMQSFRFVNDHNDEIIITQLKDHSFLKNSYRIEIFYNLVEYDYRLIMDLLHELKRSFYVESYA</sequence>
<dbReference type="EMBL" id="BJCC01000019">
    <property type="protein sequence ID" value="GCF94537.1"/>
    <property type="molecule type" value="Genomic_DNA"/>
</dbReference>